<accession>A0A6S6SDF4</accession>
<dbReference type="EMBL" id="CACVAS010000047">
    <property type="protein sequence ID" value="CAA6807996.1"/>
    <property type="molecule type" value="Genomic_DNA"/>
</dbReference>
<organism evidence="2">
    <name type="scientific">uncultured Sulfurovum sp</name>
    <dbReference type="NCBI Taxonomy" id="269237"/>
    <lineage>
        <taxon>Bacteria</taxon>
        <taxon>Pseudomonadati</taxon>
        <taxon>Campylobacterota</taxon>
        <taxon>Epsilonproteobacteria</taxon>
        <taxon>Campylobacterales</taxon>
        <taxon>Sulfurovaceae</taxon>
        <taxon>Sulfurovum</taxon>
        <taxon>environmental samples</taxon>
    </lineage>
</organism>
<evidence type="ECO:0000313" key="2">
    <source>
        <dbReference type="EMBL" id="CAA6807996.1"/>
    </source>
</evidence>
<protein>
    <submittedName>
        <fullName evidence="2">Uncharacterized protein</fullName>
    </submittedName>
</protein>
<name>A0A6S6SDF4_9BACT</name>
<feature type="transmembrane region" description="Helical" evidence="1">
    <location>
        <begin position="76"/>
        <end position="92"/>
    </location>
</feature>
<sequence length="301" mass="35176">MTKQDYFTNIDESFVALKYIKGNARTNKDIDDQDVESFESILYNKSFLRLMEDYWIYYVLNGLFLIASYMFSLKHLLIYVCTYLILAGFSLYKIESGVMSKIFFLPAISLLYLHYQLINLTASDKSEFVGSYIFNDLSENIDSKRKREFFSIFKISQFSFIVRRYRTILILLLILTFIVFMRSPILVSVGLLSVYYLLHKYDVYDSVTKIDRVYRLIVFLMITGAIAGLLILVFLGGLYVARDLVESFFYLLLIIFLGHIILSLISKYKEVYVIGAKNLDDAATSKFYIWKDEHGEKDGLY</sequence>
<gene>
    <name evidence="2" type="ORF">HELGO_WM3363</name>
</gene>
<feature type="transmembrane region" description="Helical" evidence="1">
    <location>
        <begin position="248"/>
        <end position="265"/>
    </location>
</feature>
<feature type="transmembrane region" description="Helical" evidence="1">
    <location>
        <begin position="54"/>
        <end position="71"/>
    </location>
</feature>
<proteinExistence type="predicted"/>
<reference evidence="2" key="1">
    <citation type="submission" date="2020-01" db="EMBL/GenBank/DDBJ databases">
        <authorList>
            <person name="Meier V. D."/>
            <person name="Meier V D."/>
        </authorList>
    </citation>
    <scope>NUCLEOTIDE SEQUENCE</scope>
    <source>
        <strain evidence="2">HLG_WM_MAG_01</strain>
    </source>
</reference>
<feature type="transmembrane region" description="Helical" evidence="1">
    <location>
        <begin position="216"/>
        <end position="241"/>
    </location>
</feature>
<keyword evidence="1" id="KW-0472">Membrane</keyword>
<evidence type="ECO:0000256" key="1">
    <source>
        <dbReference type="SAM" id="Phobius"/>
    </source>
</evidence>
<keyword evidence="1" id="KW-1133">Transmembrane helix</keyword>
<keyword evidence="1" id="KW-0812">Transmembrane</keyword>
<feature type="transmembrane region" description="Helical" evidence="1">
    <location>
        <begin position="168"/>
        <end position="196"/>
    </location>
</feature>
<dbReference type="AlphaFoldDB" id="A0A6S6SDF4"/>